<dbReference type="PANTHER" id="PTHR43738:SF2">
    <property type="entry name" value="ABC TRANSPORTER PERMEASE"/>
    <property type="match status" value="1"/>
</dbReference>
<dbReference type="AlphaFoldDB" id="A0A365P0E6"/>
<evidence type="ECO:0000256" key="3">
    <source>
        <dbReference type="ARBA" id="ARBA00022692"/>
    </source>
</evidence>
<evidence type="ECO:0000313" key="9">
    <source>
        <dbReference type="EMBL" id="RBA27939.1"/>
    </source>
</evidence>
<organism evidence="9 10">
    <name type="scientific">Flavobacterium tibetense</name>
    <dbReference type="NCBI Taxonomy" id="2233533"/>
    <lineage>
        <taxon>Bacteria</taxon>
        <taxon>Pseudomonadati</taxon>
        <taxon>Bacteroidota</taxon>
        <taxon>Flavobacteriia</taxon>
        <taxon>Flavobacteriales</taxon>
        <taxon>Flavobacteriaceae</taxon>
        <taxon>Flavobacterium</taxon>
    </lineage>
</organism>
<feature type="transmembrane region" description="Helical" evidence="6">
    <location>
        <begin position="335"/>
        <end position="368"/>
    </location>
</feature>
<evidence type="ECO:0000256" key="5">
    <source>
        <dbReference type="ARBA" id="ARBA00023136"/>
    </source>
</evidence>
<dbReference type="InterPro" id="IPR025857">
    <property type="entry name" value="MacB_PCD"/>
</dbReference>
<gene>
    <name evidence="9" type="ORF">DPN68_09620</name>
</gene>
<feature type="transmembrane region" description="Helical" evidence="6">
    <location>
        <begin position="295"/>
        <end position="315"/>
    </location>
</feature>
<reference evidence="9 10" key="1">
    <citation type="submission" date="2018-06" db="EMBL/GenBank/DDBJ databases">
        <title>Flavobacterium tibetense sp. nov., isolated from a wetland YonghuCo on Tibetan Plateau.</title>
        <authorList>
            <person name="Xing P."/>
            <person name="Phurbu D."/>
            <person name="Lu H."/>
        </authorList>
    </citation>
    <scope>NUCLEOTIDE SEQUENCE [LARGE SCALE GENOMIC DNA]</scope>
    <source>
        <strain evidence="9 10">YH5</strain>
    </source>
</reference>
<feature type="domain" description="MacB-like periplasmic core" evidence="8">
    <location>
        <begin position="17"/>
        <end position="192"/>
    </location>
</feature>
<evidence type="ECO:0000259" key="8">
    <source>
        <dbReference type="Pfam" id="PF12704"/>
    </source>
</evidence>
<keyword evidence="5 6" id="KW-0472">Membrane</keyword>
<dbReference type="InterPro" id="IPR051125">
    <property type="entry name" value="ABC-4/HrtB_transporter"/>
</dbReference>
<dbReference type="EMBL" id="QLST01000011">
    <property type="protein sequence ID" value="RBA27939.1"/>
    <property type="molecule type" value="Genomic_DNA"/>
</dbReference>
<dbReference type="PANTHER" id="PTHR43738">
    <property type="entry name" value="ABC TRANSPORTER, MEMBRANE PROTEIN"/>
    <property type="match status" value="1"/>
</dbReference>
<feature type="domain" description="ABC3 transporter permease C-terminal" evidence="7">
    <location>
        <begin position="296"/>
        <end position="414"/>
    </location>
</feature>
<dbReference type="Pfam" id="PF02687">
    <property type="entry name" value="FtsX"/>
    <property type="match status" value="1"/>
</dbReference>
<keyword evidence="4 6" id="KW-1133">Transmembrane helix</keyword>
<keyword evidence="2" id="KW-1003">Cell membrane</keyword>
<dbReference type="InterPro" id="IPR003838">
    <property type="entry name" value="ABC3_permease_C"/>
</dbReference>
<evidence type="ECO:0000313" key="10">
    <source>
        <dbReference type="Proteomes" id="UP000253319"/>
    </source>
</evidence>
<feature type="transmembrane region" description="Helical" evidence="6">
    <location>
        <begin position="388"/>
        <end position="407"/>
    </location>
</feature>
<dbReference type="RefSeq" id="WP_113989443.1">
    <property type="nucleotide sequence ID" value="NZ_QLST01000011.1"/>
</dbReference>
<evidence type="ECO:0000256" key="6">
    <source>
        <dbReference type="SAM" id="Phobius"/>
    </source>
</evidence>
<dbReference type="OrthoDB" id="9784014at2"/>
<dbReference type="Proteomes" id="UP000253319">
    <property type="component" value="Unassembled WGS sequence"/>
</dbReference>
<evidence type="ECO:0000256" key="2">
    <source>
        <dbReference type="ARBA" id="ARBA00022475"/>
    </source>
</evidence>
<sequence>MIAKLAWKNIWFKPLNTILSVILLISSVAIITTLILVEKQFEEKFTKNIDGVDLVMGAQGSPLQLILSSVYHVDAPTGNISYDSAKVWMQHPFVEKAIPLAFGDNYRGFKILGTTADYLEKYEAKIADGKIFENNFEVVLGSEIAQKLSLSVGDEFYGSHGDAAEGHVHEEYIYKIVGIASPTGKVVDNLILCTIPSVWQMHGDHGATESENLSHGEEGHVHVEGDDHDHHQDVTIDEPGMEITAVLLKFRNKMGIVTWPRIIAQNTKMQVASPALEVNRLFSLFGIGIQALQYLAYGIMLISGISIFIALYNTLKERKNEFALLRVNGAKRMQLTQLVLIESLLLCIVGFIFGTILGRVALVLISNSAEQDFKMSFNPYEFLWNKEGVLFLLTIGVGIIAALIPAIKAYKLNISKTLANA</sequence>
<comment type="caution">
    <text evidence="9">The sequence shown here is derived from an EMBL/GenBank/DDBJ whole genome shotgun (WGS) entry which is preliminary data.</text>
</comment>
<feature type="transmembrane region" description="Helical" evidence="6">
    <location>
        <begin position="17"/>
        <end position="37"/>
    </location>
</feature>
<dbReference type="GO" id="GO:0005886">
    <property type="term" value="C:plasma membrane"/>
    <property type="evidence" value="ECO:0007669"/>
    <property type="project" value="UniProtKB-SubCell"/>
</dbReference>
<proteinExistence type="predicted"/>
<protein>
    <submittedName>
        <fullName evidence="9">Permease</fullName>
    </submittedName>
</protein>
<evidence type="ECO:0000256" key="1">
    <source>
        <dbReference type="ARBA" id="ARBA00004651"/>
    </source>
</evidence>
<comment type="subcellular location">
    <subcellularLocation>
        <location evidence="1">Cell membrane</location>
        <topology evidence="1">Multi-pass membrane protein</topology>
    </subcellularLocation>
</comment>
<dbReference type="Pfam" id="PF12704">
    <property type="entry name" value="MacB_PCD"/>
    <property type="match status" value="1"/>
</dbReference>
<evidence type="ECO:0000256" key="4">
    <source>
        <dbReference type="ARBA" id="ARBA00022989"/>
    </source>
</evidence>
<keyword evidence="10" id="KW-1185">Reference proteome</keyword>
<name>A0A365P0E6_9FLAO</name>
<keyword evidence="3 6" id="KW-0812">Transmembrane</keyword>
<accession>A0A365P0E6</accession>
<evidence type="ECO:0000259" key="7">
    <source>
        <dbReference type="Pfam" id="PF02687"/>
    </source>
</evidence>